<organism evidence="1 2">
    <name type="scientific">Deinococcus cellulosilyticus (strain DSM 18568 / NBRC 106333 / KACC 11606 / 5516J-15)</name>
    <dbReference type="NCBI Taxonomy" id="1223518"/>
    <lineage>
        <taxon>Bacteria</taxon>
        <taxon>Thermotogati</taxon>
        <taxon>Deinococcota</taxon>
        <taxon>Deinococci</taxon>
        <taxon>Deinococcales</taxon>
        <taxon>Deinococcaceae</taxon>
        <taxon>Deinococcus</taxon>
    </lineage>
</organism>
<reference evidence="1 2" key="1">
    <citation type="submission" date="2019-07" db="EMBL/GenBank/DDBJ databases">
        <title>Whole genome shotgun sequence of Deinococcus cellulosilyticus NBRC 106333.</title>
        <authorList>
            <person name="Hosoyama A."/>
            <person name="Uohara A."/>
            <person name="Ohji S."/>
            <person name="Ichikawa N."/>
        </authorList>
    </citation>
    <scope>NUCLEOTIDE SEQUENCE [LARGE SCALE GENOMIC DNA]</scope>
    <source>
        <strain evidence="1 2">NBRC 106333</strain>
    </source>
</reference>
<evidence type="ECO:0000313" key="2">
    <source>
        <dbReference type="Proteomes" id="UP000321306"/>
    </source>
</evidence>
<protein>
    <submittedName>
        <fullName evidence="1">Uncharacterized protein</fullName>
    </submittedName>
</protein>
<keyword evidence="2" id="KW-1185">Reference proteome</keyword>
<dbReference type="RefSeq" id="WP_246130572.1">
    <property type="nucleotide sequence ID" value="NZ_BJXB01000004.1"/>
</dbReference>
<comment type="caution">
    <text evidence="1">The sequence shown here is derived from an EMBL/GenBank/DDBJ whole genome shotgun (WGS) entry which is preliminary data.</text>
</comment>
<name>A0A511MYJ3_DEIC1</name>
<dbReference type="Proteomes" id="UP000321306">
    <property type="component" value="Unassembled WGS sequence"/>
</dbReference>
<dbReference type="EMBL" id="BJXB01000004">
    <property type="protein sequence ID" value="GEM45643.1"/>
    <property type="molecule type" value="Genomic_DNA"/>
</dbReference>
<accession>A0A511MYJ3</accession>
<sequence>MPFKHRMHPDLMLARFLDCRRCKRPLVTCQAEPDQEPPLHWQLYAMLNGFRLEPPFESLTVQFAGGVWPVRVLFVLYHQVVCMYTFHGKDRFDLLWEGHSDGPQENPLGEHSTCRRDSISKIALLGWFLEGWPWRVHRLLRHVAYSTHLVGFGEGDWVSEVIKTFTLGHDPIRKFHLGYMQETLDRDRNIEHEDFLDHTQRVFVQPCFQRLMTSLRLWDLEELPVLNVEDCACARRWKEVGFLASSRD</sequence>
<gene>
    <name evidence="1" type="ORF">DC3_12780</name>
</gene>
<dbReference type="AlphaFoldDB" id="A0A511MYJ3"/>
<proteinExistence type="predicted"/>
<evidence type="ECO:0000313" key="1">
    <source>
        <dbReference type="EMBL" id="GEM45643.1"/>
    </source>
</evidence>